<comment type="cofactor">
    <cofactor evidence="1 5">
        <name>FAD</name>
        <dbReference type="ChEBI" id="CHEBI:57692"/>
    </cofactor>
</comment>
<dbReference type="Gene3D" id="2.40.110.10">
    <property type="entry name" value="Butyryl-CoA Dehydrogenase, subunit A, domain 2"/>
    <property type="match status" value="1"/>
</dbReference>
<reference evidence="9 10" key="1">
    <citation type="submission" date="2024-09" db="EMBL/GenBank/DDBJ databases">
        <authorList>
            <person name="Sun Q."/>
            <person name="Mori K."/>
        </authorList>
    </citation>
    <scope>NUCLEOTIDE SEQUENCE [LARGE SCALE GENOMIC DNA]</scope>
    <source>
        <strain evidence="9 10">TBRC 0563</strain>
    </source>
</reference>
<protein>
    <submittedName>
        <fullName evidence="9">Acyl-CoA dehydrogenase family protein</fullName>
        <ecNumber evidence="9">1.-.-.-</ecNumber>
    </submittedName>
</protein>
<dbReference type="InterPro" id="IPR009075">
    <property type="entry name" value="AcylCo_DH/oxidase_C"/>
</dbReference>
<feature type="domain" description="Acyl-CoA oxidase/dehydrogenase middle" evidence="7">
    <location>
        <begin position="101"/>
        <end position="195"/>
    </location>
</feature>
<dbReference type="InterPro" id="IPR046373">
    <property type="entry name" value="Acyl-CoA_Oxase/DH_mid-dom_sf"/>
</dbReference>
<comment type="similarity">
    <text evidence="2 5">Belongs to the acyl-CoA dehydrogenase family.</text>
</comment>
<dbReference type="EMBL" id="JBHLZP010000012">
    <property type="protein sequence ID" value="MFB9831247.1"/>
    <property type="molecule type" value="Genomic_DNA"/>
</dbReference>
<dbReference type="Pfam" id="PF00441">
    <property type="entry name" value="Acyl-CoA_dh_1"/>
    <property type="match status" value="1"/>
</dbReference>
<dbReference type="InterPro" id="IPR013786">
    <property type="entry name" value="AcylCoA_DH/ox_N"/>
</dbReference>
<dbReference type="InterPro" id="IPR037069">
    <property type="entry name" value="AcylCoA_DH/ox_N_sf"/>
</dbReference>
<evidence type="ECO:0000313" key="9">
    <source>
        <dbReference type="EMBL" id="MFB9831247.1"/>
    </source>
</evidence>
<evidence type="ECO:0000259" key="7">
    <source>
        <dbReference type="Pfam" id="PF02770"/>
    </source>
</evidence>
<dbReference type="PANTHER" id="PTHR43884">
    <property type="entry name" value="ACYL-COA DEHYDROGENASE"/>
    <property type="match status" value="1"/>
</dbReference>
<dbReference type="EC" id="1.-.-.-" evidence="9"/>
<dbReference type="Proteomes" id="UP001589627">
    <property type="component" value="Unassembled WGS sequence"/>
</dbReference>
<comment type="caution">
    <text evidence="9">The sequence shown here is derived from an EMBL/GenBank/DDBJ whole genome shotgun (WGS) entry which is preliminary data.</text>
</comment>
<keyword evidence="10" id="KW-1185">Reference proteome</keyword>
<keyword evidence="4 5" id="KW-0274">FAD</keyword>
<proteinExistence type="inferred from homology"/>
<evidence type="ECO:0000259" key="8">
    <source>
        <dbReference type="Pfam" id="PF02771"/>
    </source>
</evidence>
<evidence type="ECO:0000313" key="10">
    <source>
        <dbReference type="Proteomes" id="UP001589627"/>
    </source>
</evidence>
<dbReference type="GO" id="GO:0016491">
    <property type="term" value="F:oxidoreductase activity"/>
    <property type="evidence" value="ECO:0007669"/>
    <property type="project" value="UniProtKB-KW"/>
</dbReference>
<accession>A0ABV5Y9V9</accession>
<keyword evidence="5 9" id="KW-0560">Oxidoreductase</keyword>
<organism evidence="9 10">
    <name type="scientific">Actinoallomurus acaciae</name>
    <dbReference type="NCBI Taxonomy" id="502577"/>
    <lineage>
        <taxon>Bacteria</taxon>
        <taxon>Bacillati</taxon>
        <taxon>Actinomycetota</taxon>
        <taxon>Actinomycetes</taxon>
        <taxon>Streptosporangiales</taxon>
        <taxon>Thermomonosporaceae</taxon>
        <taxon>Actinoallomurus</taxon>
    </lineage>
</organism>
<evidence type="ECO:0000259" key="6">
    <source>
        <dbReference type="Pfam" id="PF00441"/>
    </source>
</evidence>
<evidence type="ECO:0000256" key="1">
    <source>
        <dbReference type="ARBA" id="ARBA00001974"/>
    </source>
</evidence>
<feature type="domain" description="Acyl-CoA dehydrogenase/oxidase N-terminal" evidence="8">
    <location>
        <begin position="15"/>
        <end position="95"/>
    </location>
</feature>
<dbReference type="InterPro" id="IPR036250">
    <property type="entry name" value="AcylCo_DH-like_C"/>
</dbReference>
<evidence type="ECO:0000256" key="2">
    <source>
        <dbReference type="ARBA" id="ARBA00009347"/>
    </source>
</evidence>
<name>A0ABV5Y9V9_9ACTN</name>
<dbReference type="RefSeq" id="WP_378194953.1">
    <property type="nucleotide sequence ID" value="NZ_JBHLZP010000012.1"/>
</dbReference>
<evidence type="ECO:0000256" key="4">
    <source>
        <dbReference type="ARBA" id="ARBA00022827"/>
    </source>
</evidence>
<dbReference type="Gene3D" id="1.10.540.10">
    <property type="entry name" value="Acyl-CoA dehydrogenase/oxidase, N-terminal domain"/>
    <property type="match status" value="1"/>
</dbReference>
<dbReference type="Pfam" id="PF02771">
    <property type="entry name" value="Acyl-CoA_dh_N"/>
    <property type="match status" value="1"/>
</dbReference>
<dbReference type="InterPro" id="IPR009100">
    <property type="entry name" value="AcylCoA_DH/oxidase_NM_dom_sf"/>
</dbReference>
<dbReference type="InterPro" id="IPR006091">
    <property type="entry name" value="Acyl-CoA_Oxase/DH_mid-dom"/>
</dbReference>
<dbReference type="Gene3D" id="1.20.140.10">
    <property type="entry name" value="Butyryl-CoA Dehydrogenase, subunit A, domain 3"/>
    <property type="match status" value="1"/>
</dbReference>
<evidence type="ECO:0000256" key="3">
    <source>
        <dbReference type="ARBA" id="ARBA00022630"/>
    </source>
</evidence>
<evidence type="ECO:0000256" key="5">
    <source>
        <dbReference type="RuleBase" id="RU362125"/>
    </source>
</evidence>
<sequence>MGEGLSGVTDPGSVRSRWAVAAEIGLTGLCLPAEYGGRDLGALDTALCLEAFGRACPDTGLVFGVAAHLLACCVPIRDFAAEPVRAPLLGRLASGSAIAANAITEEEAGSDVTHMAMTARKEGDAYILDGEKSFVSNGPVADVIVTYGVSDPAAGYLGISAFAVPADLPGITAGATYQKMGLHGCQASWVRFQGCRVPDEYRLGVDGQGSAIFQHSMMWERACLFGAYVGLMDRQLELCVERAKKRRQFGRSIGGFQAISHRIVRMRQRLEGARLLLYRACWAVDEGHADEMTVGLAKAAVSEASVANSLDSVQIFGAAGYLSGGAEQQLRDCVPSTLFSGTTEIQYELAAMEMGL</sequence>
<feature type="domain" description="Acyl-CoA dehydrogenase/oxidase C-terminal" evidence="6">
    <location>
        <begin position="207"/>
        <end position="354"/>
    </location>
</feature>
<dbReference type="SUPFAM" id="SSF56645">
    <property type="entry name" value="Acyl-CoA dehydrogenase NM domain-like"/>
    <property type="match status" value="1"/>
</dbReference>
<dbReference type="SUPFAM" id="SSF47203">
    <property type="entry name" value="Acyl-CoA dehydrogenase C-terminal domain-like"/>
    <property type="match status" value="1"/>
</dbReference>
<gene>
    <name evidence="9" type="ORF">ACFFNX_03495</name>
</gene>
<keyword evidence="3 5" id="KW-0285">Flavoprotein</keyword>
<dbReference type="Pfam" id="PF02770">
    <property type="entry name" value="Acyl-CoA_dh_M"/>
    <property type="match status" value="1"/>
</dbReference>
<dbReference type="PANTHER" id="PTHR43884:SF12">
    <property type="entry name" value="ISOVALERYL-COA DEHYDROGENASE, MITOCHONDRIAL-RELATED"/>
    <property type="match status" value="1"/>
</dbReference>